<dbReference type="GO" id="GO:0006508">
    <property type="term" value="P:proteolysis"/>
    <property type="evidence" value="ECO:0007669"/>
    <property type="project" value="InterPro"/>
</dbReference>
<evidence type="ECO:0000256" key="1">
    <source>
        <dbReference type="ARBA" id="ARBA00022438"/>
    </source>
</evidence>
<dbReference type="AlphaFoldDB" id="A0A1I8I6V2"/>
<dbReference type="Proteomes" id="UP000095280">
    <property type="component" value="Unplaced"/>
</dbReference>
<dbReference type="InterPro" id="IPR050278">
    <property type="entry name" value="Serine_Prot_S9B/DPPIV"/>
</dbReference>
<evidence type="ECO:0000313" key="6">
    <source>
        <dbReference type="WBParaSite" id="maker-uti_cns_0010299-snap-gene-0.3-mRNA-1"/>
    </source>
</evidence>
<proteinExistence type="predicted"/>
<keyword evidence="3" id="KW-0325">Glycoprotein</keyword>
<accession>A0A1I8I6V2</accession>
<keyword evidence="1" id="KW-0378">Hydrolase</keyword>
<keyword evidence="1" id="KW-0645">Protease</keyword>
<organism evidence="5 6">
    <name type="scientific">Macrostomum lignano</name>
    <dbReference type="NCBI Taxonomy" id="282301"/>
    <lineage>
        <taxon>Eukaryota</taxon>
        <taxon>Metazoa</taxon>
        <taxon>Spiralia</taxon>
        <taxon>Lophotrochozoa</taxon>
        <taxon>Platyhelminthes</taxon>
        <taxon>Rhabditophora</taxon>
        <taxon>Macrostomorpha</taxon>
        <taxon>Macrostomida</taxon>
        <taxon>Macrostomidae</taxon>
        <taxon>Macrostomum</taxon>
    </lineage>
</organism>
<dbReference type="InterPro" id="IPR002469">
    <property type="entry name" value="Peptidase_S9B_N"/>
</dbReference>
<dbReference type="Pfam" id="PF00930">
    <property type="entry name" value="DPPIV_N"/>
    <property type="match status" value="1"/>
</dbReference>
<keyword evidence="2" id="KW-0720">Serine protease</keyword>
<dbReference type="PANTHER" id="PTHR11731:SF200">
    <property type="entry name" value="DIPEPTIDYL PEPTIDASE 10, ISOFORM B"/>
    <property type="match status" value="1"/>
</dbReference>
<dbReference type="GO" id="GO:0005886">
    <property type="term" value="C:plasma membrane"/>
    <property type="evidence" value="ECO:0007669"/>
    <property type="project" value="TreeGrafter"/>
</dbReference>
<sequence>MDWSRQLRKLTYQWLSCGGKDLLLYQNASDGNLYQLRTAQLSASGNLSAWLPEIFLPKWKFSEGRIDAFTASPDCQTLLVPTKVEKPAEAVLCPELSCYSASNPAKLQLAVWGPASSFIAFVYQNNIYYAEDPFNMAPVRITDNRGDPAIANGIASWVYEEEILETSTALWVSPGNQRIAYLRFNDSRTGRYEMQWFGSPEAAYPQRRSVYYPKAGSVGAPISNVTVHVFDVKTTRTAQLARPGPVPEEHYIGAVRWLDADRLLLAWLDRSQTEGCLTVCRLPEATCSLIYNEHRPTGWVELMKQTNSQPLVDPTGNRIFIVLHNSGFRRLAHLRTDSFKVLQWITPAAYDVSDIVHFDPSRRHLYFLSCREQTDSCDATKMHVHRIPVPSSDQQSPVANCMTCEPLLHPFNVTCDYSLASFSHSGEHFLHECLGPEPFQYFLRHNDYSSGYPVQATLERNDLLKQRLSTRRIPRPVFKRLLLRNRTTDKERADPLEVNAKLLVPAQLNESHITKYPLLLKV</sequence>
<evidence type="ECO:0000259" key="4">
    <source>
        <dbReference type="Pfam" id="PF00930"/>
    </source>
</evidence>
<reference evidence="6" key="1">
    <citation type="submission" date="2016-11" db="UniProtKB">
        <authorList>
            <consortium name="WormBaseParasite"/>
        </authorList>
    </citation>
    <scope>IDENTIFICATION</scope>
</reference>
<dbReference type="GO" id="GO:0008239">
    <property type="term" value="F:dipeptidyl-peptidase activity"/>
    <property type="evidence" value="ECO:0007669"/>
    <property type="project" value="TreeGrafter"/>
</dbReference>
<evidence type="ECO:0000256" key="2">
    <source>
        <dbReference type="ARBA" id="ARBA00022825"/>
    </source>
</evidence>
<dbReference type="SUPFAM" id="SSF82171">
    <property type="entry name" value="DPP6 N-terminal domain-like"/>
    <property type="match status" value="1"/>
</dbReference>
<dbReference type="Gene3D" id="2.140.10.30">
    <property type="entry name" value="Dipeptidylpeptidase IV, N-terminal domain"/>
    <property type="match status" value="1"/>
</dbReference>
<protein>
    <submittedName>
        <fullName evidence="6">DPPIV_N domain-containing protein</fullName>
    </submittedName>
</protein>
<dbReference type="GO" id="GO:0004177">
    <property type="term" value="F:aminopeptidase activity"/>
    <property type="evidence" value="ECO:0007669"/>
    <property type="project" value="UniProtKB-KW"/>
</dbReference>
<keyword evidence="1" id="KW-0031">Aminopeptidase</keyword>
<name>A0A1I8I6V2_9PLAT</name>
<evidence type="ECO:0000313" key="5">
    <source>
        <dbReference type="Proteomes" id="UP000095280"/>
    </source>
</evidence>
<keyword evidence="5" id="KW-1185">Reference proteome</keyword>
<feature type="domain" description="Dipeptidylpeptidase IV N-terminal" evidence="4">
    <location>
        <begin position="102"/>
        <end position="437"/>
    </location>
</feature>
<dbReference type="GO" id="GO:0008236">
    <property type="term" value="F:serine-type peptidase activity"/>
    <property type="evidence" value="ECO:0007669"/>
    <property type="project" value="UniProtKB-KW"/>
</dbReference>
<evidence type="ECO:0000256" key="3">
    <source>
        <dbReference type="ARBA" id="ARBA00023180"/>
    </source>
</evidence>
<dbReference type="PANTHER" id="PTHR11731">
    <property type="entry name" value="PROTEASE FAMILY S9B,C DIPEPTIDYL-PEPTIDASE IV-RELATED"/>
    <property type="match status" value="1"/>
</dbReference>
<dbReference type="WBParaSite" id="maker-uti_cns_0010299-snap-gene-0.3-mRNA-1">
    <property type="protein sequence ID" value="maker-uti_cns_0010299-snap-gene-0.3-mRNA-1"/>
    <property type="gene ID" value="maker-uti_cns_0010299-snap-gene-0.3"/>
</dbReference>